<reference evidence="1" key="1">
    <citation type="submission" date="2021-10" db="EMBL/GenBank/DDBJ databases">
        <title>De novo Genome Assembly of Clathrus columnatus (Basidiomycota, Fungi) Using Illumina and Nanopore Sequence Data.</title>
        <authorList>
            <person name="Ogiso-Tanaka E."/>
            <person name="Itagaki H."/>
            <person name="Hosoya T."/>
            <person name="Hosaka K."/>
        </authorList>
    </citation>
    <scope>NUCLEOTIDE SEQUENCE</scope>
    <source>
        <strain evidence="1">MO-923</strain>
    </source>
</reference>
<evidence type="ECO:0008006" key="3">
    <source>
        <dbReference type="Google" id="ProtNLM"/>
    </source>
</evidence>
<dbReference type="EMBL" id="BPWL01000007">
    <property type="protein sequence ID" value="GJJ12608.1"/>
    <property type="molecule type" value="Genomic_DNA"/>
</dbReference>
<name>A0AAV5AHK2_9AGAM</name>
<protein>
    <recommendedName>
        <fullName evidence="3">F-box domain-containing protein</fullName>
    </recommendedName>
</protein>
<accession>A0AAV5AHK2</accession>
<keyword evidence="2" id="KW-1185">Reference proteome</keyword>
<dbReference type="AlphaFoldDB" id="A0AAV5AHK2"/>
<organism evidence="1 2">
    <name type="scientific">Clathrus columnatus</name>
    <dbReference type="NCBI Taxonomy" id="1419009"/>
    <lineage>
        <taxon>Eukaryota</taxon>
        <taxon>Fungi</taxon>
        <taxon>Dikarya</taxon>
        <taxon>Basidiomycota</taxon>
        <taxon>Agaricomycotina</taxon>
        <taxon>Agaricomycetes</taxon>
        <taxon>Phallomycetidae</taxon>
        <taxon>Phallales</taxon>
        <taxon>Clathraceae</taxon>
        <taxon>Clathrus</taxon>
    </lineage>
</organism>
<evidence type="ECO:0000313" key="2">
    <source>
        <dbReference type="Proteomes" id="UP001050691"/>
    </source>
</evidence>
<dbReference type="CDD" id="cd09917">
    <property type="entry name" value="F-box_SF"/>
    <property type="match status" value="1"/>
</dbReference>
<gene>
    <name evidence="1" type="ORF">Clacol_006851</name>
</gene>
<comment type="caution">
    <text evidence="1">The sequence shown here is derived from an EMBL/GenBank/DDBJ whole genome shotgun (WGS) entry which is preliminary data.</text>
</comment>
<sequence length="465" mass="53882">MTTSVISTFPLEIIWKILLLLEDRKDLFSLALVQRRFYEIIIPDFLDYHTIKCPYNKEDVWVHLLKQPASWKVVRDIFLVENDDLRRKYIPRACKVRQTYDYSIDRFASALSHFSNLQSFTSLNQLGSKYEVVLKTLTDLNSALKTLVLVDSKSSDGHLPLKHLNPSTVSQLTRLEIISGRAVDNSDSLTDILLHVENLNRLVLNVHFDITHVLGTYTWKNLNHLFLGNRVDFFSDTTMDSDENRPLFTAFFKRHPFLKWLSLPLATDLNDCFPLEDVFPNLRVLEWNQITPILPSRELTLPASVARRLVHYSSMFREGWLPAFRDMSNLQSCCLGLNMDQAKYLEPLFQCAPRITKLRIELYGGGIPLYGWIKRTIDVILKMNLPLTHLLSLFNDVDMGYQTGKKETVERVAQQIPTLEYTTGCVHGKTVFLKIIRKYDTYTGFDILYDPEAVDDPYLTSWGKF</sequence>
<proteinExistence type="predicted"/>
<dbReference type="SUPFAM" id="SSF81383">
    <property type="entry name" value="F-box domain"/>
    <property type="match status" value="1"/>
</dbReference>
<dbReference type="InterPro" id="IPR036047">
    <property type="entry name" value="F-box-like_dom_sf"/>
</dbReference>
<evidence type="ECO:0000313" key="1">
    <source>
        <dbReference type="EMBL" id="GJJ12608.1"/>
    </source>
</evidence>
<dbReference type="Proteomes" id="UP001050691">
    <property type="component" value="Unassembled WGS sequence"/>
</dbReference>